<proteinExistence type="predicted"/>
<evidence type="ECO:0000259" key="2">
    <source>
        <dbReference type="Pfam" id="PF00884"/>
    </source>
</evidence>
<dbReference type="Proteomes" id="UP000199116">
    <property type="component" value="Unassembled WGS sequence"/>
</dbReference>
<dbReference type="PANTHER" id="PTHR43751:SF1">
    <property type="entry name" value="SULFATASE ATSG-RELATED"/>
    <property type="match status" value="1"/>
</dbReference>
<name>A0A1I2KM94_9FLAO</name>
<evidence type="ECO:0000256" key="1">
    <source>
        <dbReference type="SAM" id="MobiDB-lite"/>
    </source>
</evidence>
<protein>
    <submittedName>
        <fullName evidence="3">Arylsulfatase A</fullName>
    </submittedName>
</protein>
<dbReference type="InterPro" id="IPR017850">
    <property type="entry name" value="Alkaline_phosphatase_core_sf"/>
</dbReference>
<dbReference type="SUPFAM" id="SSF53649">
    <property type="entry name" value="Alkaline phosphatase-like"/>
    <property type="match status" value="1"/>
</dbReference>
<evidence type="ECO:0000313" key="4">
    <source>
        <dbReference type="Proteomes" id="UP000199116"/>
    </source>
</evidence>
<dbReference type="InterPro" id="IPR000917">
    <property type="entry name" value="Sulfatase_N"/>
</dbReference>
<feature type="region of interest" description="Disordered" evidence="1">
    <location>
        <begin position="542"/>
        <end position="565"/>
    </location>
</feature>
<dbReference type="PANTHER" id="PTHR43751">
    <property type="entry name" value="SULFATASE"/>
    <property type="match status" value="1"/>
</dbReference>
<organism evidence="3 4">
    <name type="scientific">Salegentibacter agarivorans</name>
    <dbReference type="NCBI Taxonomy" id="345907"/>
    <lineage>
        <taxon>Bacteria</taxon>
        <taxon>Pseudomonadati</taxon>
        <taxon>Bacteroidota</taxon>
        <taxon>Flavobacteriia</taxon>
        <taxon>Flavobacteriales</taxon>
        <taxon>Flavobacteriaceae</taxon>
        <taxon>Salegentibacter</taxon>
    </lineage>
</organism>
<accession>A0A1I2KM94</accession>
<dbReference type="EMBL" id="FOOH01000004">
    <property type="protein sequence ID" value="SFF68075.1"/>
    <property type="molecule type" value="Genomic_DNA"/>
</dbReference>
<feature type="domain" description="Sulfatase N-terminal" evidence="2">
    <location>
        <begin position="33"/>
        <end position="391"/>
    </location>
</feature>
<keyword evidence="4" id="KW-1185">Reference proteome</keyword>
<reference evidence="4" key="1">
    <citation type="submission" date="2016-10" db="EMBL/GenBank/DDBJ databases">
        <authorList>
            <person name="Varghese N."/>
            <person name="Submissions S."/>
        </authorList>
    </citation>
    <scope>NUCLEOTIDE SEQUENCE [LARGE SCALE GENOMIC DNA]</scope>
    <source>
        <strain evidence="4">DSM 23515</strain>
    </source>
</reference>
<dbReference type="Pfam" id="PF00884">
    <property type="entry name" value="Sulfatase"/>
    <property type="match status" value="1"/>
</dbReference>
<gene>
    <name evidence="3" type="ORF">SAMN04488033_10450</name>
</gene>
<evidence type="ECO:0000313" key="3">
    <source>
        <dbReference type="EMBL" id="SFF68075.1"/>
    </source>
</evidence>
<dbReference type="InterPro" id="IPR052701">
    <property type="entry name" value="GAG_Ulvan_Degrading_Sulfatases"/>
</dbReference>
<dbReference type="RefSeq" id="WP_093303105.1">
    <property type="nucleotide sequence ID" value="NZ_FOOH01000004.1"/>
</dbReference>
<dbReference type="Gene3D" id="3.40.720.10">
    <property type="entry name" value="Alkaline Phosphatase, subunit A"/>
    <property type="match status" value="2"/>
</dbReference>
<sequence>MNNIFHIGYKSFFIFCLILYGSSTTTGFSQEKPNIIFILTDDQSYGMLGITGNEIVSTPNLDKLANQGTLFTNAHVTSAICTPSRISILLSQYERKHGVNFNSGTSVSNEAWEKSYPVVMRNSGYYTGWIGKNHTPVGKGGYSSGLMEKSFDYWYAGHGHLTFYPKDKHKIFNDAMADTQVEIIQEGMNEFIDPNARKLKGAIHFLKERPIDKPFLLSVNFNLPHGAGTRSMEMRPTDDEIYRTLYRDQNIPLPDNYIAKKDIGTPKLPATLFRVGDRQDGYSYVDTPTTLKETYIRQLEAMTGIDRLVGKLRDKLKDLKIGRKTIIIFTSDHGLFMGEQGIGGKSLCYEKTTHVPLIIYDPSVAKKYKGLKSNALVQTIDIAPTILNYGGVQNPVTFQGKDLSSLVNGGQTSPREYVFTENLWSTQFGNPRCEAVQNEEWKYIRYYKNETFPASKKIETAKELEINLNKMLYAVHDPDIAIYRDYIESPLLGEEPVYEELYNLKNDPQELNNLIHEKQYEPMLRKLQSVWEKEIHKARGEGPPKVYRYTADSEAESNNKSEPER</sequence>
<dbReference type="AlphaFoldDB" id="A0A1I2KM94"/>